<name>A0A6P4EMW2_DRORH</name>
<proteinExistence type="predicted"/>
<sequence>MGNLKKLIGLPLEIHDLIYQSLDNLEDKLRLARVDKVLASAFKHHCRIEFENLHVDEVPVRLWPTLFPLCGPMVLHIYTHKNEDISPLFNLIERYCTNLESISFCLSSRNRRVVKNFMRNMSNLKEINVYVKNASPKLLRFLKDLPNLEDVYMHNVSSPEYEYVLTTWSENGEYPIYLPKPINLHETFSSLKKLRFLELVGFNLYWRKTNEAENFPALEELRLCYCAIFNDLPAIPSLRSLCVYHSHAIDNLSYIWKNANHLKKLAICIDFTMVLQAVKDCENLKVLIVCDPTISYCLFEALLDVSRYEEYDDTNCDIPQVIMFEAFLDDSRCELPEEKHGDITQVIIQYEENEGCIKLIRWRGFP</sequence>
<reference evidence="3" key="2">
    <citation type="submission" date="2025-04" db="UniProtKB">
        <authorList>
            <consortium name="RefSeq"/>
        </authorList>
    </citation>
    <scope>IDENTIFICATION</scope>
</reference>
<gene>
    <name evidence="3" type="primary">LOC108042554</name>
    <name evidence="1" type="synonym">108042554</name>
</gene>
<dbReference type="OrthoDB" id="7868470at2759"/>
<dbReference type="Proteomes" id="UP001652680">
    <property type="component" value="Unassembled WGS sequence"/>
</dbReference>
<dbReference type="AlphaFoldDB" id="A0A6P4EMW2"/>
<dbReference type="RefSeq" id="XP_016976368.1">
    <property type="nucleotide sequence ID" value="XM_017120879.1"/>
</dbReference>
<accession>A0A6P4EMW2</accession>
<dbReference type="Gene3D" id="3.80.10.10">
    <property type="entry name" value="Ribonuclease Inhibitor"/>
    <property type="match status" value="1"/>
</dbReference>
<reference evidence="1" key="3">
    <citation type="submission" date="2025-05" db="UniProtKB">
        <authorList>
            <consortium name="EnsemblMetazoa"/>
        </authorList>
    </citation>
    <scope>IDENTIFICATION</scope>
</reference>
<dbReference type="EnsemblMetazoa" id="XM_017120879.1">
    <property type="protein sequence ID" value="XP_016976368.1"/>
    <property type="gene ID" value="LOC108042554"/>
</dbReference>
<dbReference type="SUPFAM" id="SSF52047">
    <property type="entry name" value="RNI-like"/>
    <property type="match status" value="1"/>
</dbReference>
<evidence type="ECO:0000313" key="2">
    <source>
        <dbReference type="Proteomes" id="UP001652680"/>
    </source>
</evidence>
<organism evidence="3">
    <name type="scientific">Drosophila rhopaloa</name>
    <name type="common">Fruit fly</name>
    <dbReference type="NCBI Taxonomy" id="1041015"/>
    <lineage>
        <taxon>Eukaryota</taxon>
        <taxon>Metazoa</taxon>
        <taxon>Ecdysozoa</taxon>
        <taxon>Arthropoda</taxon>
        <taxon>Hexapoda</taxon>
        <taxon>Insecta</taxon>
        <taxon>Pterygota</taxon>
        <taxon>Neoptera</taxon>
        <taxon>Endopterygota</taxon>
        <taxon>Diptera</taxon>
        <taxon>Brachycera</taxon>
        <taxon>Muscomorpha</taxon>
        <taxon>Ephydroidea</taxon>
        <taxon>Drosophilidae</taxon>
        <taxon>Drosophila</taxon>
        <taxon>Sophophora</taxon>
    </lineage>
</organism>
<reference evidence="2" key="1">
    <citation type="journal article" date="2021" name="Elife">
        <title>Highly contiguous assemblies of 101 drosophilid genomes.</title>
        <authorList>
            <person name="Kim B.Y."/>
            <person name="Wang J.R."/>
            <person name="Miller D.E."/>
            <person name="Barmina O."/>
            <person name="Delaney E."/>
            <person name="Thompson A."/>
            <person name="Comeault A.A."/>
            <person name="Peede D."/>
            <person name="D'Agostino E.R."/>
            <person name="Pelaez J."/>
            <person name="Aguilar J.M."/>
            <person name="Haji D."/>
            <person name="Matsunaga T."/>
            <person name="Armstrong E.E."/>
            <person name="Zych M."/>
            <person name="Ogawa Y."/>
            <person name="Stamenkovic-Radak M."/>
            <person name="Jelic M."/>
            <person name="Veselinovic M.S."/>
            <person name="Tanaskovic M."/>
            <person name="Eric P."/>
            <person name="Gao J.J."/>
            <person name="Katoh T.K."/>
            <person name="Toda M.J."/>
            <person name="Watabe H."/>
            <person name="Watada M."/>
            <person name="Davis J.S."/>
            <person name="Moyle L.C."/>
            <person name="Manoli G."/>
            <person name="Bertolini E."/>
            <person name="Kostal V."/>
            <person name="Hawley R.S."/>
            <person name="Takahashi A."/>
            <person name="Jones C.D."/>
            <person name="Price D.K."/>
            <person name="Whiteman N."/>
            <person name="Kopp A."/>
            <person name="Matute D.R."/>
            <person name="Petrov D.A."/>
        </authorList>
    </citation>
    <scope>NUCLEOTIDE SEQUENCE [LARGE SCALE GENOMIC DNA]</scope>
</reference>
<evidence type="ECO:0000313" key="3">
    <source>
        <dbReference type="RefSeq" id="XP_016976368.1"/>
    </source>
</evidence>
<protein>
    <submittedName>
        <fullName evidence="3">Uncharacterized protein LOC108042554</fullName>
    </submittedName>
</protein>
<evidence type="ECO:0000313" key="1">
    <source>
        <dbReference type="EnsemblMetazoa" id="XP_016976368.1"/>
    </source>
</evidence>
<dbReference type="InterPro" id="IPR032675">
    <property type="entry name" value="LRR_dom_sf"/>
</dbReference>
<keyword evidence="2" id="KW-1185">Reference proteome</keyword>
<dbReference type="GeneID" id="108042554"/>